<keyword evidence="3" id="KW-1185">Reference proteome</keyword>
<dbReference type="InterPro" id="IPR039319">
    <property type="entry name" value="ELF3-like"/>
</dbReference>
<dbReference type="EMBL" id="AUSU01003293">
    <property type="protein sequence ID" value="EPS67106.1"/>
    <property type="molecule type" value="Genomic_DNA"/>
</dbReference>
<feature type="region of interest" description="Disordered" evidence="1">
    <location>
        <begin position="130"/>
        <end position="150"/>
    </location>
</feature>
<sequence>MKGGKDEWKSVEPLFPKLHLNEVDKGGPRAPPRNKMAVSHQYNNLLSSRRPPEMFQIRPLPTPTVCPKGSLDLVCSASQRPVQRYNAISGGSSVGEFSILPNHKNDEDQQQQVLLNLMKRPQPYVFRSCSFSTTDDDKQNPPFPRFPDEFHEDSCLKHRRETGIEDKAVVDLTETDRSSSISRENRYSTTGRSSSPALRKREFGETDDPSSWYFTNRDLPLTPEDVVRVIGRKPFLIAKQTLLQ</sequence>
<reference evidence="2 3" key="1">
    <citation type="journal article" date="2013" name="BMC Genomics">
        <title>The miniature genome of a carnivorous plant Genlisea aurea contains a low number of genes and short non-coding sequences.</title>
        <authorList>
            <person name="Leushkin E.V."/>
            <person name="Sutormin R.A."/>
            <person name="Nabieva E.R."/>
            <person name="Penin A.A."/>
            <person name="Kondrashov A.S."/>
            <person name="Logacheva M.D."/>
        </authorList>
    </citation>
    <scope>NUCLEOTIDE SEQUENCE [LARGE SCALE GENOMIC DNA]</scope>
</reference>
<feature type="region of interest" description="Disordered" evidence="1">
    <location>
        <begin position="173"/>
        <end position="210"/>
    </location>
</feature>
<gene>
    <name evidence="2" type="ORF">M569_07670</name>
</gene>
<accession>S8CQF3</accession>
<evidence type="ECO:0000256" key="1">
    <source>
        <dbReference type="SAM" id="MobiDB-lite"/>
    </source>
</evidence>
<dbReference type="PANTHER" id="PTHR34281:SF2">
    <property type="entry name" value="PROTEIN EARLY FLOWERING 3"/>
    <property type="match status" value="1"/>
</dbReference>
<feature type="compositionally biased region" description="Polar residues" evidence="1">
    <location>
        <begin position="178"/>
        <end position="196"/>
    </location>
</feature>
<protein>
    <submittedName>
        <fullName evidence="2">Uncharacterized protein</fullName>
    </submittedName>
</protein>
<dbReference type="OrthoDB" id="1939092at2759"/>
<proteinExistence type="predicted"/>
<name>S8CQF3_9LAMI</name>
<dbReference type="GO" id="GO:2000028">
    <property type="term" value="P:regulation of photoperiodism, flowering"/>
    <property type="evidence" value="ECO:0007669"/>
    <property type="project" value="InterPro"/>
</dbReference>
<comment type="caution">
    <text evidence="2">The sequence shown here is derived from an EMBL/GenBank/DDBJ whole genome shotgun (WGS) entry which is preliminary data.</text>
</comment>
<organism evidence="2 3">
    <name type="scientific">Genlisea aurea</name>
    <dbReference type="NCBI Taxonomy" id="192259"/>
    <lineage>
        <taxon>Eukaryota</taxon>
        <taxon>Viridiplantae</taxon>
        <taxon>Streptophyta</taxon>
        <taxon>Embryophyta</taxon>
        <taxon>Tracheophyta</taxon>
        <taxon>Spermatophyta</taxon>
        <taxon>Magnoliopsida</taxon>
        <taxon>eudicotyledons</taxon>
        <taxon>Gunneridae</taxon>
        <taxon>Pentapetalae</taxon>
        <taxon>asterids</taxon>
        <taxon>lamiids</taxon>
        <taxon>Lamiales</taxon>
        <taxon>Lentibulariaceae</taxon>
        <taxon>Genlisea</taxon>
    </lineage>
</organism>
<evidence type="ECO:0000313" key="3">
    <source>
        <dbReference type="Proteomes" id="UP000015453"/>
    </source>
</evidence>
<dbReference type="PANTHER" id="PTHR34281">
    <property type="entry name" value="PROTEIN EARLY FLOWERING 3"/>
    <property type="match status" value="1"/>
</dbReference>
<dbReference type="AlphaFoldDB" id="S8CQF3"/>
<dbReference type="Proteomes" id="UP000015453">
    <property type="component" value="Unassembled WGS sequence"/>
</dbReference>
<evidence type="ECO:0000313" key="2">
    <source>
        <dbReference type="EMBL" id="EPS67106.1"/>
    </source>
</evidence>